<evidence type="ECO:0000313" key="3">
    <source>
        <dbReference type="Proteomes" id="UP000628017"/>
    </source>
</evidence>
<sequence>MANPLGRWLFNKQHSTRIKSGRVSLRAEIGTGVKIQRGSYLDKHSAIGAYSYLGNNCSVSVASIGRYCSIADSVIIGPGEHDLDAVSTSAEFARDAFAELTANPCEIGHDVWIGAQCVILRGVRIGNGAVVGANSVVTKDVAPFDVVAGSPARIIRKRFAPEREQMITASEWWKLDREAAAVEIKRLEAEA</sequence>
<organism evidence="2 3">
    <name type="scientific">Neptunicoccus cionae</name>
    <dbReference type="NCBI Taxonomy" id="2035344"/>
    <lineage>
        <taxon>Bacteria</taxon>
        <taxon>Pseudomonadati</taxon>
        <taxon>Pseudomonadota</taxon>
        <taxon>Alphaproteobacteria</taxon>
        <taxon>Rhodobacterales</taxon>
        <taxon>Paracoccaceae</taxon>
        <taxon>Neptunicoccus</taxon>
    </lineage>
</organism>
<protein>
    <recommendedName>
        <fullName evidence="4">Chloramphenicol acetyltransferase</fullName>
    </recommendedName>
</protein>
<reference evidence="2" key="2">
    <citation type="submission" date="2020-09" db="EMBL/GenBank/DDBJ databases">
        <authorList>
            <person name="Sun Q."/>
            <person name="Zhou Y."/>
        </authorList>
    </citation>
    <scope>NUCLEOTIDE SEQUENCE</scope>
    <source>
        <strain evidence="2">CGMCC 1.15880</strain>
    </source>
</reference>
<comment type="similarity">
    <text evidence="1">Belongs to the transferase hexapeptide repeat family.</text>
</comment>
<evidence type="ECO:0000256" key="1">
    <source>
        <dbReference type="ARBA" id="ARBA00007274"/>
    </source>
</evidence>
<dbReference type="InterPro" id="IPR001451">
    <property type="entry name" value="Hexapep"/>
</dbReference>
<dbReference type="SUPFAM" id="SSF51161">
    <property type="entry name" value="Trimeric LpxA-like enzymes"/>
    <property type="match status" value="1"/>
</dbReference>
<dbReference type="AlphaFoldDB" id="A0A916VMF8"/>
<evidence type="ECO:0008006" key="4">
    <source>
        <dbReference type="Google" id="ProtNLM"/>
    </source>
</evidence>
<dbReference type="Proteomes" id="UP000628017">
    <property type="component" value="Unassembled WGS sequence"/>
</dbReference>
<gene>
    <name evidence="2" type="ORF">GCM10011498_02230</name>
</gene>
<proteinExistence type="inferred from homology"/>
<dbReference type="Gene3D" id="2.160.10.10">
    <property type="entry name" value="Hexapeptide repeat proteins"/>
    <property type="match status" value="1"/>
</dbReference>
<dbReference type="RefSeq" id="WP_188670108.1">
    <property type="nucleotide sequence ID" value="NZ_BMKA01000001.1"/>
</dbReference>
<comment type="caution">
    <text evidence="2">The sequence shown here is derived from an EMBL/GenBank/DDBJ whole genome shotgun (WGS) entry which is preliminary data.</text>
</comment>
<accession>A0A916VMF8</accession>
<dbReference type="InterPro" id="IPR050179">
    <property type="entry name" value="Trans_hexapeptide_repeat"/>
</dbReference>
<dbReference type="InterPro" id="IPR011004">
    <property type="entry name" value="Trimer_LpxA-like_sf"/>
</dbReference>
<dbReference type="EMBL" id="BMKA01000001">
    <property type="protein sequence ID" value="GGA06098.1"/>
    <property type="molecule type" value="Genomic_DNA"/>
</dbReference>
<dbReference type="CDD" id="cd03349">
    <property type="entry name" value="LbH_XAT"/>
    <property type="match status" value="1"/>
</dbReference>
<reference evidence="2" key="1">
    <citation type="journal article" date="2014" name="Int. J. Syst. Evol. Microbiol.">
        <title>Complete genome sequence of Corynebacterium casei LMG S-19264T (=DSM 44701T), isolated from a smear-ripened cheese.</title>
        <authorList>
            <consortium name="US DOE Joint Genome Institute (JGI-PGF)"/>
            <person name="Walter F."/>
            <person name="Albersmeier A."/>
            <person name="Kalinowski J."/>
            <person name="Ruckert C."/>
        </authorList>
    </citation>
    <scope>NUCLEOTIDE SEQUENCE</scope>
    <source>
        <strain evidence="2">CGMCC 1.15880</strain>
    </source>
</reference>
<dbReference type="PANTHER" id="PTHR43300">
    <property type="entry name" value="ACETYLTRANSFERASE"/>
    <property type="match status" value="1"/>
</dbReference>
<name>A0A916VMF8_9RHOB</name>
<evidence type="ECO:0000313" key="2">
    <source>
        <dbReference type="EMBL" id="GGA06098.1"/>
    </source>
</evidence>
<keyword evidence="3" id="KW-1185">Reference proteome</keyword>
<dbReference type="Pfam" id="PF00132">
    <property type="entry name" value="Hexapep"/>
    <property type="match status" value="1"/>
</dbReference>
<dbReference type="PANTHER" id="PTHR43300:SF11">
    <property type="entry name" value="ACETYLTRANSFERASE RV3034C-RELATED"/>
    <property type="match status" value="1"/>
</dbReference>